<evidence type="ECO:0000313" key="3">
    <source>
        <dbReference type="Proteomes" id="UP001203761"/>
    </source>
</evidence>
<keyword evidence="1" id="KW-0812">Transmembrane</keyword>
<organism evidence="2 3">
    <name type="scientific">Brachybacterium equifaecis</name>
    <dbReference type="NCBI Taxonomy" id="2910770"/>
    <lineage>
        <taxon>Bacteria</taxon>
        <taxon>Bacillati</taxon>
        <taxon>Actinomycetota</taxon>
        <taxon>Actinomycetes</taxon>
        <taxon>Micrococcales</taxon>
        <taxon>Dermabacteraceae</taxon>
        <taxon>Brachybacterium</taxon>
    </lineage>
</organism>
<keyword evidence="1" id="KW-1133">Transmembrane helix</keyword>
<name>A0ABT0QXQ6_9MICO</name>
<protein>
    <submittedName>
        <fullName evidence="2">DUF2304 domain-containing protein</fullName>
    </submittedName>
</protein>
<feature type="transmembrane region" description="Helical" evidence="1">
    <location>
        <begin position="69"/>
        <end position="90"/>
    </location>
</feature>
<dbReference type="Pfam" id="PF10066">
    <property type="entry name" value="DUF2304"/>
    <property type="match status" value="1"/>
</dbReference>
<keyword evidence="3" id="KW-1185">Reference proteome</keyword>
<evidence type="ECO:0000313" key="2">
    <source>
        <dbReference type="EMBL" id="MCL6422462.1"/>
    </source>
</evidence>
<proteinExistence type="predicted"/>
<dbReference type="InterPro" id="IPR019277">
    <property type="entry name" value="DUF2304"/>
</dbReference>
<dbReference type="RefSeq" id="WP_249736561.1">
    <property type="nucleotide sequence ID" value="NZ_JAKNCJ010000001.1"/>
</dbReference>
<dbReference type="EMBL" id="JAKNCJ010000001">
    <property type="protein sequence ID" value="MCL6422462.1"/>
    <property type="molecule type" value="Genomic_DNA"/>
</dbReference>
<evidence type="ECO:0000256" key="1">
    <source>
        <dbReference type="SAM" id="Phobius"/>
    </source>
</evidence>
<keyword evidence="1" id="KW-0472">Membrane</keyword>
<feature type="transmembrane region" description="Helical" evidence="1">
    <location>
        <begin position="6"/>
        <end position="24"/>
    </location>
</feature>
<dbReference type="Proteomes" id="UP001203761">
    <property type="component" value="Unassembled WGS sequence"/>
</dbReference>
<gene>
    <name evidence="2" type="ORF">Bequi_03525</name>
</gene>
<reference evidence="2" key="1">
    <citation type="submission" date="2022-02" db="EMBL/GenBank/DDBJ databases">
        <authorList>
            <person name="Lee M."/>
            <person name="Kim S.-J."/>
            <person name="Jung M.-Y."/>
        </authorList>
    </citation>
    <scope>NUCLEOTIDE SEQUENCE</scope>
    <source>
        <strain evidence="2">JHP9</strain>
    </source>
</reference>
<comment type="caution">
    <text evidence="2">The sequence shown here is derived from an EMBL/GenBank/DDBJ whole genome shotgun (WGS) entry which is preliminary data.</text>
</comment>
<feature type="transmembrane region" description="Helical" evidence="1">
    <location>
        <begin position="36"/>
        <end position="57"/>
    </location>
</feature>
<accession>A0ABT0QXQ6</accession>
<sequence>MHPSSVPNLLFIGAVAVLVVLLVLRLLRGGALREKYAALWVLIGLAVVVLAVFPGLLDGAARVLGFEVASNLLFLLAIVLLLGVTLHLSMELSRREDEARVLAEEAAIARLVVERHERRLDALESRSISSLGTEQVIDPEPVRP</sequence>